<dbReference type="Proteomes" id="UP000075806">
    <property type="component" value="Unassembled WGS sequence"/>
</dbReference>
<evidence type="ECO:0008006" key="3">
    <source>
        <dbReference type="Google" id="ProtNLM"/>
    </source>
</evidence>
<comment type="caution">
    <text evidence="1">The sequence shown here is derived from an EMBL/GenBank/DDBJ whole genome shotgun (WGS) entry which is preliminary data.</text>
</comment>
<name>A0A162F7A5_9BACI</name>
<accession>A0A162F7A5</accession>
<keyword evidence="2" id="KW-1185">Reference proteome</keyword>
<evidence type="ECO:0000313" key="1">
    <source>
        <dbReference type="EMBL" id="KYG34958.1"/>
    </source>
</evidence>
<dbReference type="AlphaFoldDB" id="A0A162F7A5"/>
<organism evidence="1 2">
    <name type="scientific">Alkalihalobacillus trypoxylicola</name>
    <dbReference type="NCBI Taxonomy" id="519424"/>
    <lineage>
        <taxon>Bacteria</taxon>
        <taxon>Bacillati</taxon>
        <taxon>Bacillota</taxon>
        <taxon>Bacilli</taxon>
        <taxon>Bacillales</taxon>
        <taxon>Bacillaceae</taxon>
        <taxon>Alkalihalobacillus</taxon>
    </lineage>
</organism>
<evidence type="ECO:0000313" key="2">
    <source>
        <dbReference type="Proteomes" id="UP000075806"/>
    </source>
</evidence>
<dbReference type="EMBL" id="LTAO01000001">
    <property type="protein sequence ID" value="KYG34958.1"/>
    <property type="molecule type" value="Genomic_DNA"/>
</dbReference>
<dbReference type="RefSeq" id="WP_061947210.1">
    <property type="nucleotide sequence ID" value="NZ_LTAO01000001.1"/>
</dbReference>
<dbReference type="STRING" id="519424.AZF04_01090"/>
<dbReference type="PROSITE" id="PS51257">
    <property type="entry name" value="PROKAR_LIPOPROTEIN"/>
    <property type="match status" value="1"/>
</dbReference>
<proteinExistence type="predicted"/>
<protein>
    <recommendedName>
        <fullName evidence="3">Lipoprotein</fullName>
    </recommendedName>
</protein>
<sequence length="160" mass="18600">MIKKLAIILYLLLLCSCSFLLENNRQQTVFDAESFIQSIDPDIRIIEQKKLSNEKEIYVLIRGYKNSAAINFLTVYREDKQDSRGYLNGNFIDFEGEVDFSYELIDEGDVTILFGKNLTFHHADEVLLNNEAISYDSESQFFYHISEEPLQNPKIDVVIK</sequence>
<gene>
    <name evidence="1" type="ORF">AZF04_01090</name>
</gene>
<reference evidence="1" key="1">
    <citation type="submission" date="2016-02" db="EMBL/GenBank/DDBJ databases">
        <title>Genome sequence of Bacillus trypoxylicola KCTC 13244(T).</title>
        <authorList>
            <person name="Jeong H."/>
            <person name="Park S.-H."/>
            <person name="Choi S.-K."/>
        </authorList>
    </citation>
    <scope>NUCLEOTIDE SEQUENCE [LARGE SCALE GENOMIC DNA]</scope>
    <source>
        <strain evidence="1">KCTC 13244</strain>
    </source>
</reference>